<name>A0A812EYC5_9ARCH</name>
<reference evidence="1" key="1">
    <citation type="submission" date="2021-02" db="EMBL/GenBank/DDBJ databases">
        <authorList>
            <person name="Han P."/>
        </authorList>
    </citation>
    <scope>NUCLEOTIDE SEQUENCE</scope>
    <source>
        <strain evidence="1">Candidatus Nitrosotenuis uzonensis 5A</strain>
    </source>
</reference>
<organism evidence="1 2">
    <name type="scientific">Candidatus Nitrosotenuis uzonensis</name>
    <dbReference type="NCBI Taxonomy" id="1407055"/>
    <lineage>
        <taxon>Archaea</taxon>
        <taxon>Nitrososphaerota</taxon>
        <taxon>Candidatus Nitrosotenuis</taxon>
    </lineage>
</organism>
<dbReference type="AlphaFoldDB" id="A0A812EYC5"/>
<gene>
    <name evidence="1" type="ORF">NUZ5A_50906</name>
</gene>
<dbReference type="RefSeq" id="WP_205100131.1">
    <property type="nucleotide sequence ID" value="NZ_CAJNAQ010000005.1"/>
</dbReference>
<evidence type="ECO:0000313" key="1">
    <source>
        <dbReference type="EMBL" id="CAE6499478.1"/>
    </source>
</evidence>
<dbReference type="Proteomes" id="UP000655759">
    <property type="component" value="Unassembled WGS sequence"/>
</dbReference>
<evidence type="ECO:0000313" key="2">
    <source>
        <dbReference type="Proteomes" id="UP000655759"/>
    </source>
</evidence>
<proteinExistence type="predicted"/>
<protein>
    <submittedName>
        <fullName evidence="1">Uncharacterized protein</fullName>
    </submittedName>
</protein>
<accession>A0A812EYC5</accession>
<sequence length="89" mass="10507">MEAEYTKTTRPNPDSGVYTDYTLSRNTIYCCEKFQAHCKKFPSWSYEVGKFTIVDSITYDGNGQIPIDYCPFCGKRIKYRQRKDQPKKR</sequence>
<dbReference type="EMBL" id="CAJNAQ010000005">
    <property type="protein sequence ID" value="CAE6499478.1"/>
    <property type="molecule type" value="Genomic_DNA"/>
</dbReference>
<comment type="caution">
    <text evidence="1">The sequence shown here is derived from an EMBL/GenBank/DDBJ whole genome shotgun (WGS) entry which is preliminary data.</text>
</comment>